<dbReference type="InterPro" id="IPR016477">
    <property type="entry name" value="Fructo-/Ketosamine-3-kinase"/>
</dbReference>
<dbReference type="OrthoDB" id="5772781at2759"/>
<reference evidence="1" key="1">
    <citation type="journal article" date="2021" name="Mol. Plant Pathol.">
        <title>A 20-kb lineage-specific genomic region tames virulence in pathogenic amphidiploid Verticillium longisporum.</title>
        <authorList>
            <person name="Harting R."/>
            <person name="Starke J."/>
            <person name="Kusch H."/>
            <person name="Poggeler S."/>
            <person name="Maurus I."/>
            <person name="Schluter R."/>
            <person name="Landesfeind M."/>
            <person name="Bulla I."/>
            <person name="Nowrousian M."/>
            <person name="de Jonge R."/>
            <person name="Stahlhut G."/>
            <person name="Hoff K.J."/>
            <person name="Asshauer K.P."/>
            <person name="Thurmer A."/>
            <person name="Stanke M."/>
            <person name="Daniel R."/>
            <person name="Morgenstern B."/>
            <person name="Thomma B.P.H.J."/>
            <person name="Kronstad J.W."/>
            <person name="Braus-Stromeyer S.A."/>
            <person name="Braus G.H."/>
        </authorList>
    </citation>
    <scope>NUCLEOTIDE SEQUENCE</scope>
    <source>
        <strain evidence="1">Vl32</strain>
    </source>
</reference>
<keyword evidence="1" id="KW-0808">Transferase</keyword>
<dbReference type="PANTHER" id="PTHR12149:SF8">
    <property type="entry name" value="PROTEIN-RIBULOSAMINE 3-KINASE"/>
    <property type="match status" value="1"/>
</dbReference>
<organism evidence="1 2">
    <name type="scientific">Verticillium longisporum</name>
    <name type="common">Verticillium dahliae var. longisporum</name>
    <dbReference type="NCBI Taxonomy" id="100787"/>
    <lineage>
        <taxon>Eukaryota</taxon>
        <taxon>Fungi</taxon>
        <taxon>Dikarya</taxon>
        <taxon>Ascomycota</taxon>
        <taxon>Pezizomycotina</taxon>
        <taxon>Sordariomycetes</taxon>
        <taxon>Hypocreomycetidae</taxon>
        <taxon>Glomerellales</taxon>
        <taxon>Plectosphaerellaceae</taxon>
        <taxon>Verticillium</taxon>
    </lineage>
</organism>
<dbReference type="PANTHER" id="PTHR12149">
    <property type="entry name" value="FRUCTOSAMINE 3 KINASE-RELATED PROTEIN"/>
    <property type="match status" value="1"/>
</dbReference>
<accession>A0A8I2ZA84</accession>
<dbReference type="GO" id="GO:0016301">
    <property type="term" value="F:kinase activity"/>
    <property type="evidence" value="ECO:0007669"/>
    <property type="project" value="UniProtKB-KW"/>
</dbReference>
<dbReference type="AlphaFoldDB" id="A0A8I2ZA84"/>
<name>A0A8I2ZA84_VERLO</name>
<evidence type="ECO:0000313" key="2">
    <source>
        <dbReference type="Proteomes" id="UP000689129"/>
    </source>
</evidence>
<comment type="caution">
    <text evidence="1">The sequence shown here is derived from an EMBL/GenBank/DDBJ whole genome shotgun (WGS) entry which is preliminary data.</text>
</comment>
<keyword evidence="1" id="KW-0418">Kinase</keyword>
<evidence type="ECO:0000313" key="1">
    <source>
        <dbReference type="EMBL" id="KAG7117755.1"/>
    </source>
</evidence>
<dbReference type="Proteomes" id="UP000689129">
    <property type="component" value="Unassembled WGS sequence"/>
</dbReference>
<dbReference type="Pfam" id="PF03881">
    <property type="entry name" value="Fructosamin_kin"/>
    <property type="match status" value="1"/>
</dbReference>
<dbReference type="EMBL" id="JAEMWZ010000436">
    <property type="protein sequence ID" value="KAG7117755.1"/>
    <property type="molecule type" value="Genomic_DNA"/>
</dbReference>
<protein>
    <submittedName>
        <fullName evidence="1">Protein-ribulosamine 3-kinase like protein</fullName>
    </submittedName>
</protein>
<proteinExistence type="predicted"/>
<sequence>MGPDPEPSAEKAHDDPPLEAVRRVDAVILQKFRSMTEGLPAIDAFPQRMAQLHRSATSPDGRFGFFEPTCHGHTPIDHGWHETWEAYFASTTRRLFQWEQAAQGPNQDILDLMEPFFSNVIPRLLRPLETDGRSITPSLIHGDLWHGNVATDADTQEPVIFDAASSYAHNEYELGVWRQPWNELGAAYRARYHEFFPPSLPVEDCDDRNALYATRVNILDSILYRDDDEYRKMLIASMRRLVEKFPGGYEEWKGKQDDLLINSGYGQGWAASSSEDMPHSWICCFKYTIKSRCPWMREGGPKTLSSLETTWRIHN</sequence>
<gene>
    <name evidence="1" type="ORF">HYQ45_015719</name>
</gene>